<name>A0A8J3MQS7_9CHLR</name>
<gene>
    <name evidence="2" type="ORF">KSX_12390</name>
</gene>
<feature type="domain" description="Type II secretion system protein GspE N-terminal" evidence="1">
    <location>
        <begin position="17"/>
        <end position="91"/>
    </location>
</feature>
<evidence type="ECO:0000259" key="1">
    <source>
        <dbReference type="Pfam" id="PF05157"/>
    </source>
</evidence>
<dbReference type="EMBL" id="BNJF01000001">
    <property type="protein sequence ID" value="GHO43076.1"/>
    <property type="molecule type" value="Genomic_DNA"/>
</dbReference>
<protein>
    <recommendedName>
        <fullName evidence="1">Type II secretion system protein GspE N-terminal domain-containing protein</fullName>
    </recommendedName>
</protein>
<dbReference type="AlphaFoldDB" id="A0A8J3MQS7"/>
<organism evidence="2 3">
    <name type="scientific">Ktedonospora formicarum</name>
    <dbReference type="NCBI Taxonomy" id="2778364"/>
    <lineage>
        <taxon>Bacteria</taxon>
        <taxon>Bacillati</taxon>
        <taxon>Chloroflexota</taxon>
        <taxon>Ktedonobacteria</taxon>
        <taxon>Ktedonobacterales</taxon>
        <taxon>Ktedonobacteraceae</taxon>
        <taxon>Ktedonospora</taxon>
    </lineage>
</organism>
<dbReference type="InterPro" id="IPR007831">
    <property type="entry name" value="T2SS_GspE_N"/>
</dbReference>
<evidence type="ECO:0000313" key="3">
    <source>
        <dbReference type="Proteomes" id="UP000612362"/>
    </source>
</evidence>
<comment type="caution">
    <text evidence="2">The sequence shown here is derived from an EMBL/GenBank/DDBJ whole genome shotgun (WGS) entry which is preliminary data.</text>
</comment>
<keyword evidence="3" id="KW-1185">Reference proteome</keyword>
<reference evidence="2" key="1">
    <citation type="submission" date="2020-10" db="EMBL/GenBank/DDBJ databases">
        <title>Taxonomic study of unclassified bacteria belonging to the class Ktedonobacteria.</title>
        <authorList>
            <person name="Yabe S."/>
            <person name="Wang C.M."/>
            <person name="Zheng Y."/>
            <person name="Sakai Y."/>
            <person name="Cavaletti L."/>
            <person name="Monciardini P."/>
            <person name="Donadio S."/>
        </authorList>
    </citation>
    <scope>NUCLEOTIDE SEQUENCE</scope>
    <source>
        <strain evidence="2">SOSP1-1</strain>
    </source>
</reference>
<dbReference type="SUPFAM" id="SSF160246">
    <property type="entry name" value="EspE N-terminal domain-like"/>
    <property type="match status" value="1"/>
</dbReference>
<evidence type="ECO:0000313" key="2">
    <source>
        <dbReference type="EMBL" id="GHO43076.1"/>
    </source>
</evidence>
<accession>A0A8J3MQS7</accession>
<sequence>MGKNERPPLPYLRVLRRIPEEYRSLLPLPFMLRQRCAVIGGENGKLTVAIHDVEQVLLAPTLKRLTGHTIFFVRVNERQLSRALEHMERAMVSGSKGRWPISVYQQLHARALLTLFFVTLDKK</sequence>
<dbReference type="InterPro" id="IPR037257">
    <property type="entry name" value="T2SS_E_N_sf"/>
</dbReference>
<dbReference type="Pfam" id="PF05157">
    <property type="entry name" value="MshEN"/>
    <property type="match status" value="1"/>
</dbReference>
<proteinExistence type="predicted"/>
<dbReference type="Proteomes" id="UP000612362">
    <property type="component" value="Unassembled WGS sequence"/>
</dbReference>